<feature type="compositionally biased region" description="Basic and acidic residues" evidence="1">
    <location>
        <begin position="34"/>
        <end position="44"/>
    </location>
</feature>
<dbReference type="HOGENOM" id="CLU_1420619_0_0_7"/>
<dbReference type="Proteomes" id="UP000002139">
    <property type="component" value="Chromosome"/>
</dbReference>
<dbReference type="STRING" id="448385.sce4066"/>
<evidence type="ECO:0000256" key="1">
    <source>
        <dbReference type="SAM" id="MobiDB-lite"/>
    </source>
</evidence>
<evidence type="ECO:0000313" key="3">
    <source>
        <dbReference type="Proteomes" id="UP000002139"/>
    </source>
</evidence>
<gene>
    <name evidence="2" type="ordered locus">sce4066</name>
</gene>
<accession>A9EVJ2</accession>
<proteinExistence type="predicted"/>
<keyword evidence="3" id="KW-1185">Reference proteome</keyword>
<dbReference type="KEGG" id="scl:sce4066"/>
<sequence length="191" mass="20166">MMALRSGHGRGRGRPHVEVLPPDELPAAAGSKSVRSDRGPDGRFTRGNTAARARRLRAGALGGVGGIDSTSDAFRPFAKWGRRYGAHRRRELAAAHGGEISAGVGALVESAALALASSRYLQNQGAAIGDPELLKRASALAAEARQNELAAWELAAREAKARGSSRRTALDRVRERAAARLNEQAEGDAEQ</sequence>
<feature type="region of interest" description="Disordered" evidence="1">
    <location>
        <begin position="1"/>
        <end position="51"/>
    </location>
</feature>
<name>A9EVJ2_SORC5</name>
<organism evidence="2 3">
    <name type="scientific">Sorangium cellulosum (strain So ce56)</name>
    <name type="common">Polyangium cellulosum (strain So ce56)</name>
    <dbReference type="NCBI Taxonomy" id="448385"/>
    <lineage>
        <taxon>Bacteria</taxon>
        <taxon>Pseudomonadati</taxon>
        <taxon>Myxococcota</taxon>
        <taxon>Polyangia</taxon>
        <taxon>Polyangiales</taxon>
        <taxon>Polyangiaceae</taxon>
        <taxon>Sorangium</taxon>
    </lineage>
</organism>
<dbReference type="EMBL" id="AM746676">
    <property type="protein sequence ID" value="CAN94229.1"/>
    <property type="molecule type" value="Genomic_DNA"/>
</dbReference>
<evidence type="ECO:0000313" key="2">
    <source>
        <dbReference type="EMBL" id="CAN94229.1"/>
    </source>
</evidence>
<dbReference type="AlphaFoldDB" id="A9EVJ2"/>
<reference evidence="2 3" key="1">
    <citation type="journal article" date="2007" name="Nat. Biotechnol.">
        <title>Complete genome sequence of the myxobacterium Sorangium cellulosum.</title>
        <authorList>
            <person name="Schneiker S."/>
            <person name="Perlova O."/>
            <person name="Kaiser O."/>
            <person name="Gerth K."/>
            <person name="Alici A."/>
            <person name="Altmeyer M.O."/>
            <person name="Bartels D."/>
            <person name="Bekel T."/>
            <person name="Beyer S."/>
            <person name="Bode E."/>
            <person name="Bode H.B."/>
            <person name="Bolten C.J."/>
            <person name="Choudhuri J.V."/>
            <person name="Doss S."/>
            <person name="Elnakady Y.A."/>
            <person name="Frank B."/>
            <person name="Gaigalat L."/>
            <person name="Goesmann A."/>
            <person name="Groeger C."/>
            <person name="Gross F."/>
            <person name="Jelsbak L."/>
            <person name="Jelsbak L."/>
            <person name="Kalinowski J."/>
            <person name="Kegler C."/>
            <person name="Knauber T."/>
            <person name="Konietzny S."/>
            <person name="Kopp M."/>
            <person name="Krause L."/>
            <person name="Krug D."/>
            <person name="Linke B."/>
            <person name="Mahmud T."/>
            <person name="Martinez-Arias R."/>
            <person name="McHardy A.C."/>
            <person name="Merai M."/>
            <person name="Meyer F."/>
            <person name="Mormann S."/>
            <person name="Munoz-Dorado J."/>
            <person name="Perez J."/>
            <person name="Pradella S."/>
            <person name="Rachid S."/>
            <person name="Raddatz G."/>
            <person name="Rosenau F."/>
            <person name="Rueckert C."/>
            <person name="Sasse F."/>
            <person name="Scharfe M."/>
            <person name="Schuster S.C."/>
            <person name="Suen G."/>
            <person name="Treuner-Lange A."/>
            <person name="Velicer G.J."/>
            <person name="Vorholter F.-J."/>
            <person name="Weissman K.J."/>
            <person name="Welch R.D."/>
            <person name="Wenzel S.C."/>
            <person name="Whitworth D.E."/>
            <person name="Wilhelm S."/>
            <person name="Wittmann C."/>
            <person name="Bloecker H."/>
            <person name="Puehler A."/>
            <person name="Mueller R."/>
        </authorList>
    </citation>
    <scope>NUCLEOTIDE SEQUENCE [LARGE SCALE GENOMIC DNA]</scope>
    <source>
        <strain evidence="3">So ce56</strain>
    </source>
</reference>
<protein>
    <submittedName>
        <fullName evidence="2">Uncharacterized protein</fullName>
    </submittedName>
</protein>